<dbReference type="Proteomes" id="UP001432027">
    <property type="component" value="Unassembled WGS sequence"/>
</dbReference>
<reference evidence="2" key="1">
    <citation type="submission" date="2023-10" db="EMBL/GenBank/DDBJ databases">
        <title>Genome assembly of Pristionchus species.</title>
        <authorList>
            <person name="Yoshida K."/>
            <person name="Sommer R.J."/>
        </authorList>
    </citation>
    <scope>NUCLEOTIDE SEQUENCE</scope>
    <source>
        <strain evidence="2">RS0144</strain>
    </source>
</reference>
<feature type="non-terminal residue" evidence="2">
    <location>
        <position position="63"/>
    </location>
</feature>
<proteinExistence type="predicted"/>
<name>A0AAV5UF94_9BILA</name>
<sequence length="63" mass="6919">TDPENREQQLIEGQESSRPLYPMREQAYSPSSKLKPRILAPLPGCAMDTTLGDAKARSSGRST</sequence>
<dbReference type="AlphaFoldDB" id="A0AAV5UF94"/>
<evidence type="ECO:0000313" key="3">
    <source>
        <dbReference type="Proteomes" id="UP001432027"/>
    </source>
</evidence>
<dbReference type="EMBL" id="BTSX01000006">
    <property type="protein sequence ID" value="GMT04992.1"/>
    <property type="molecule type" value="Genomic_DNA"/>
</dbReference>
<feature type="non-terminal residue" evidence="2">
    <location>
        <position position="1"/>
    </location>
</feature>
<evidence type="ECO:0000256" key="1">
    <source>
        <dbReference type="SAM" id="MobiDB-lite"/>
    </source>
</evidence>
<keyword evidence="3" id="KW-1185">Reference proteome</keyword>
<accession>A0AAV5UF94</accession>
<feature type="region of interest" description="Disordered" evidence="1">
    <location>
        <begin position="1"/>
        <end position="20"/>
    </location>
</feature>
<gene>
    <name evidence="2" type="ORF">PENTCL1PPCAC_27166</name>
</gene>
<comment type="caution">
    <text evidence="2">The sequence shown here is derived from an EMBL/GenBank/DDBJ whole genome shotgun (WGS) entry which is preliminary data.</text>
</comment>
<evidence type="ECO:0000313" key="2">
    <source>
        <dbReference type="EMBL" id="GMT04992.1"/>
    </source>
</evidence>
<organism evidence="2 3">
    <name type="scientific">Pristionchus entomophagus</name>
    <dbReference type="NCBI Taxonomy" id="358040"/>
    <lineage>
        <taxon>Eukaryota</taxon>
        <taxon>Metazoa</taxon>
        <taxon>Ecdysozoa</taxon>
        <taxon>Nematoda</taxon>
        <taxon>Chromadorea</taxon>
        <taxon>Rhabditida</taxon>
        <taxon>Rhabditina</taxon>
        <taxon>Diplogasteromorpha</taxon>
        <taxon>Diplogasteroidea</taxon>
        <taxon>Neodiplogasteridae</taxon>
        <taxon>Pristionchus</taxon>
    </lineage>
</organism>
<protein>
    <submittedName>
        <fullName evidence="2">Uncharacterized protein</fullName>
    </submittedName>
</protein>